<gene>
    <name evidence="2" type="ORF">GCM10007977_035310</name>
</gene>
<organism evidence="2 3">
    <name type="scientific">Dactylosporangium sucinum</name>
    <dbReference type="NCBI Taxonomy" id="1424081"/>
    <lineage>
        <taxon>Bacteria</taxon>
        <taxon>Bacillati</taxon>
        <taxon>Actinomycetota</taxon>
        <taxon>Actinomycetes</taxon>
        <taxon>Micromonosporales</taxon>
        <taxon>Micromonosporaceae</taxon>
        <taxon>Dactylosporangium</taxon>
    </lineage>
</organism>
<keyword evidence="1" id="KW-0812">Transmembrane</keyword>
<feature type="transmembrane region" description="Helical" evidence="1">
    <location>
        <begin position="166"/>
        <end position="185"/>
    </location>
</feature>
<dbReference type="InterPro" id="IPR018750">
    <property type="entry name" value="DUF2306_membrane"/>
</dbReference>
<feature type="transmembrane region" description="Helical" evidence="1">
    <location>
        <begin position="197"/>
        <end position="217"/>
    </location>
</feature>
<feature type="transmembrane region" description="Helical" evidence="1">
    <location>
        <begin position="134"/>
        <end position="154"/>
    </location>
</feature>
<dbReference type="EMBL" id="BMPI01000015">
    <property type="protein sequence ID" value="GGM30977.1"/>
    <property type="molecule type" value="Genomic_DNA"/>
</dbReference>
<dbReference type="Pfam" id="PF10067">
    <property type="entry name" value="DUF2306"/>
    <property type="match status" value="1"/>
</dbReference>
<keyword evidence="3" id="KW-1185">Reference proteome</keyword>
<proteinExistence type="predicted"/>
<reference evidence="2" key="2">
    <citation type="submission" date="2020-09" db="EMBL/GenBank/DDBJ databases">
        <authorList>
            <person name="Sun Q."/>
            <person name="Ohkuma M."/>
        </authorList>
    </citation>
    <scope>NUCLEOTIDE SEQUENCE</scope>
    <source>
        <strain evidence="2">JCM 19831</strain>
    </source>
</reference>
<name>A0A917TPR1_9ACTN</name>
<dbReference type="Proteomes" id="UP000642070">
    <property type="component" value="Unassembled WGS sequence"/>
</dbReference>
<evidence type="ECO:0000313" key="2">
    <source>
        <dbReference type="EMBL" id="GGM30977.1"/>
    </source>
</evidence>
<keyword evidence="1" id="KW-0472">Membrane</keyword>
<evidence type="ECO:0000313" key="3">
    <source>
        <dbReference type="Proteomes" id="UP000642070"/>
    </source>
</evidence>
<comment type="caution">
    <text evidence="2">The sequence shown here is derived from an EMBL/GenBank/DDBJ whole genome shotgun (WGS) entry which is preliminary data.</text>
</comment>
<accession>A0A917TPR1</accession>
<evidence type="ECO:0000256" key="1">
    <source>
        <dbReference type="SAM" id="Phobius"/>
    </source>
</evidence>
<reference evidence="2" key="1">
    <citation type="journal article" date="2014" name="Int. J. Syst. Evol. Microbiol.">
        <title>Complete genome sequence of Corynebacterium casei LMG S-19264T (=DSM 44701T), isolated from a smear-ripened cheese.</title>
        <authorList>
            <consortium name="US DOE Joint Genome Institute (JGI-PGF)"/>
            <person name="Walter F."/>
            <person name="Albersmeier A."/>
            <person name="Kalinowski J."/>
            <person name="Ruckert C."/>
        </authorList>
    </citation>
    <scope>NUCLEOTIDE SEQUENCE</scope>
    <source>
        <strain evidence="2">JCM 19831</strain>
    </source>
</reference>
<feature type="transmembrane region" description="Helical" evidence="1">
    <location>
        <begin position="103"/>
        <end position="122"/>
    </location>
</feature>
<keyword evidence="1" id="KW-1133">Transmembrane helix</keyword>
<feature type="transmembrane region" description="Helical" evidence="1">
    <location>
        <begin position="63"/>
        <end position="83"/>
    </location>
</feature>
<sequence>MWYRRIPRIIVGMTTAVRRRPDWLVPAGLLALAAIPVIAGAFRVGTIAGGAAVTPDNARFHDMPVPVVVHIVGATLYSILGAFQFHPGLRRRRPRWHRLSGRVLVPAGLAVALSGLWMTLFYPLPASDNTFTNVQRLVVGAVMAGGIVAGFLAIRRRDVRTHRAWMTRAYALAMGAGTQAFTHGFYTAFAGPPDADARAWCMFAGWFINILVAELSIKRRLI</sequence>
<dbReference type="AlphaFoldDB" id="A0A917TPR1"/>
<protein>
    <submittedName>
        <fullName evidence="2">Membrane protein</fullName>
    </submittedName>
</protein>